<name>F5YK33_TREPZ</name>
<evidence type="ECO:0000256" key="3">
    <source>
        <dbReference type="ARBA" id="ARBA00022679"/>
    </source>
</evidence>
<dbReference type="GO" id="GO:0032259">
    <property type="term" value="P:methylation"/>
    <property type="evidence" value="ECO:0007669"/>
    <property type="project" value="UniProtKB-KW"/>
</dbReference>
<keyword evidence="3 9" id="KW-0808">Transferase</keyword>
<dbReference type="Gene3D" id="3.40.50.150">
    <property type="entry name" value="Vaccinia Virus protein VP39"/>
    <property type="match status" value="1"/>
</dbReference>
<reference evidence="9 10" key="2">
    <citation type="journal article" date="2011" name="ISME J.">
        <title>RNA-seq reveals cooperative metabolic interactions between two termite-gut spirochete species in co-culture.</title>
        <authorList>
            <person name="Rosenthal A.Z."/>
            <person name="Matson E.G."/>
            <person name="Eldar A."/>
            <person name="Leadbetter J.R."/>
        </authorList>
    </citation>
    <scope>NUCLEOTIDE SEQUENCE [LARGE SCALE GENOMIC DNA]</scope>
    <source>
        <strain evidence="10">ATCC BAA-887 / DSM 12427 / ZAS-2</strain>
    </source>
</reference>
<dbReference type="InterPro" id="IPR029063">
    <property type="entry name" value="SAM-dependent_MTases_sf"/>
</dbReference>
<dbReference type="PANTHER" id="PTHR33841">
    <property type="entry name" value="DNA METHYLTRANSFERASE YEEA-RELATED"/>
    <property type="match status" value="1"/>
</dbReference>
<accession>F5YK33</accession>
<dbReference type="SUPFAM" id="SSF53335">
    <property type="entry name" value="S-adenosyl-L-methionine-dependent methyltransferases"/>
    <property type="match status" value="1"/>
</dbReference>
<evidence type="ECO:0000256" key="6">
    <source>
        <dbReference type="ARBA" id="ARBA00023125"/>
    </source>
</evidence>
<dbReference type="REBASE" id="36231">
    <property type="entry name" value="M.TprZAS2ORF653P"/>
</dbReference>
<dbReference type="InterPro" id="IPR011639">
    <property type="entry name" value="MethylTrfase_TaqI-like_dom"/>
</dbReference>
<evidence type="ECO:0000256" key="4">
    <source>
        <dbReference type="ARBA" id="ARBA00022691"/>
    </source>
</evidence>
<feature type="domain" description="Type II methyltransferase M.TaqI-like" evidence="8">
    <location>
        <begin position="152"/>
        <end position="255"/>
    </location>
</feature>
<dbReference type="Proteomes" id="UP000009223">
    <property type="component" value="Chromosome"/>
</dbReference>
<dbReference type="eggNOG" id="COG0827">
    <property type="taxonomic scope" value="Bacteria"/>
</dbReference>
<keyword evidence="10" id="KW-1185">Reference proteome</keyword>
<evidence type="ECO:0000256" key="2">
    <source>
        <dbReference type="ARBA" id="ARBA00022603"/>
    </source>
</evidence>
<dbReference type="KEGG" id="tpi:TREPR_0653"/>
<keyword evidence="6" id="KW-0238">DNA-binding</keyword>
<evidence type="ECO:0000313" key="9">
    <source>
        <dbReference type="EMBL" id="AEF87000.1"/>
    </source>
</evidence>
<dbReference type="EMBL" id="CP001843">
    <property type="protein sequence ID" value="AEF87000.1"/>
    <property type="molecule type" value="Genomic_DNA"/>
</dbReference>
<keyword evidence="4" id="KW-0949">S-adenosyl-L-methionine</keyword>
<proteinExistence type="predicted"/>
<evidence type="ECO:0000256" key="1">
    <source>
        <dbReference type="ARBA" id="ARBA00011900"/>
    </source>
</evidence>
<reference evidence="10" key="1">
    <citation type="submission" date="2009-12" db="EMBL/GenBank/DDBJ databases">
        <title>Complete sequence of Treponema primitia strain ZAS-2.</title>
        <authorList>
            <person name="Tetu S.G."/>
            <person name="Matson E."/>
            <person name="Ren Q."/>
            <person name="Seshadri R."/>
            <person name="Elbourne L."/>
            <person name="Hassan K.A."/>
            <person name="Durkin A."/>
            <person name="Radune D."/>
            <person name="Mohamoud Y."/>
            <person name="Shay R."/>
            <person name="Jin S."/>
            <person name="Zhang X."/>
            <person name="Lucey K."/>
            <person name="Ballor N.R."/>
            <person name="Ottesen E."/>
            <person name="Rosenthal R."/>
            <person name="Allen A."/>
            <person name="Leadbetter J.R."/>
            <person name="Paulsen I.T."/>
        </authorList>
    </citation>
    <scope>NUCLEOTIDE SEQUENCE [LARGE SCALE GENOMIC DNA]</scope>
    <source>
        <strain evidence="10">ATCC BAA-887 / DSM 12427 / ZAS-2</strain>
    </source>
</reference>
<dbReference type="InterPro" id="IPR002052">
    <property type="entry name" value="DNA_methylase_N6_adenine_CS"/>
</dbReference>
<organism evidence="9 10">
    <name type="scientific">Treponema primitia (strain ATCC BAA-887 / DSM 12427 / ZAS-2)</name>
    <dbReference type="NCBI Taxonomy" id="545694"/>
    <lineage>
        <taxon>Bacteria</taxon>
        <taxon>Pseudomonadati</taxon>
        <taxon>Spirochaetota</taxon>
        <taxon>Spirochaetia</taxon>
        <taxon>Spirochaetales</taxon>
        <taxon>Treponemataceae</taxon>
        <taxon>Treponema</taxon>
    </lineage>
</organism>
<keyword evidence="5" id="KW-0680">Restriction system</keyword>
<dbReference type="PROSITE" id="PS00092">
    <property type="entry name" value="N6_MTASE"/>
    <property type="match status" value="1"/>
</dbReference>
<dbReference type="AlphaFoldDB" id="F5YK33"/>
<dbReference type="GO" id="GO:0009007">
    <property type="term" value="F:site-specific DNA-methyltransferase (adenine-specific) activity"/>
    <property type="evidence" value="ECO:0007669"/>
    <property type="project" value="UniProtKB-EC"/>
</dbReference>
<protein>
    <recommendedName>
        <fullName evidence="1">site-specific DNA-methyltransferase (adenine-specific)</fullName>
        <ecNumber evidence="1">2.1.1.72</ecNumber>
    </recommendedName>
</protein>
<dbReference type="STRING" id="545694.TREPR_0653"/>
<evidence type="ECO:0000256" key="5">
    <source>
        <dbReference type="ARBA" id="ARBA00022747"/>
    </source>
</evidence>
<dbReference type="GO" id="GO:0003677">
    <property type="term" value="F:DNA binding"/>
    <property type="evidence" value="ECO:0007669"/>
    <property type="project" value="UniProtKB-KW"/>
</dbReference>
<dbReference type="HOGENOM" id="CLU_787411_0_0_12"/>
<dbReference type="Pfam" id="PF07669">
    <property type="entry name" value="Eco57I"/>
    <property type="match status" value="1"/>
</dbReference>
<dbReference type="PRINTS" id="PR00507">
    <property type="entry name" value="N12N6MTFRASE"/>
</dbReference>
<evidence type="ECO:0000256" key="7">
    <source>
        <dbReference type="ARBA" id="ARBA00047942"/>
    </source>
</evidence>
<comment type="catalytic activity">
    <reaction evidence="7">
        <text>a 2'-deoxyadenosine in DNA + S-adenosyl-L-methionine = an N(6)-methyl-2'-deoxyadenosine in DNA + S-adenosyl-L-homocysteine + H(+)</text>
        <dbReference type="Rhea" id="RHEA:15197"/>
        <dbReference type="Rhea" id="RHEA-COMP:12418"/>
        <dbReference type="Rhea" id="RHEA-COMP:12419"/>
        <dbReference type="ChEBI" id="CHEBI:15378"/>
        <dbReference type="ChEBI" id="CHEBI:57856"/>
        <dbReference type="ChEBI" id="CHEBI:59789"/>
        <dbReference type="ChEBI" id="CHEBI:90615"/>
        <dbReference type="ChEBI" id="CHEBI:90616"/>
        <dbReference type="EC" id="2.1.1.72"/>
    </reaction>
</comment>
<dbReference type="PANTHER" id="PTHR33841:SF6">
    <property type="entry name" value="TYPE II METHYLTRANSFERASE M.HINDII"/>
    <property type="match status" value="1"/>
</dbReference>
<dbReference type="EC" id="2.1.1.72" evidence="1"/>
<keyword evidence="2 9" id="KW-0489">Methyltransferase</keyword>
<dbReference type="InterPro" id="IPR050953">
    <property type="entry name" value="N4_N6_ade-DNA_methylase"/>
</dbReference>
<evidence type="ECO:0000313" key="10">
    <source>
        <dbReference type="Proteomes" id="UP000009223"/>
    </source>
</evidence>
<sequence>MSKVLESSGRNSVLNSKSFTRPCFTVIFTVEISILALQELAVTRQARISTVKASHKEEFAQYLTPFEIARYMAELTLRYKRTDTPQFGRPIVILDPGAGSGILAGSLVNFLQRQHQNIPLSLEAWEIDPTIFDTLDQTLSHLGVPYTIRREDFISQMSHEIYRKLNRQYDLIIMNPPYKKINSGTIYRGDLHDIGIETVNTYSAFIAIAVKLLAEGGVLTAIVSRSFCNGLYFLPFRKFLNANIVIRHIHSFEKRDTAFADEKVLQENIIITLQKSKGRKKPITISHSVDKIFSGYFEFSGHTQVNATDLRNMWYPSRETLIKFGHLVQGKAIDEYDTVYTTLNKQEKNGGQ</sequence>
<gene>
    <name evidence="9" type="ordered locus">TREPR_0653</name>
</gene>
<evidence type="ECO:0000259" key="8">
    <source>
        <dbReference type="Pfam" id="PF07669"/>
    </source>
</evidence>
<dbReference type="CDD" id="cd02440">
    <property type="entry name" value="AdoMet_MTases"/>
    <property type="match status" value="1"/>
</dbReference>
<dbReference type="GO" id="GO:0009307">
    <property type="term" value="P:DNA restriction-modification system"/>
    <property type="evidence" value="ECO:0007669"/>
    <property type="project" value="UniProtKB-KW"/>
</dbReference>
<dbReference type="RefSeq" id="WP_015709375.1">
    <property type="nucleotide sequence ID" value="NC_015578.1"/>
</dbReference>